<gene>
    <name evidence="2" type="ORF">GRF29_96g1430618</name>
</gene>
<name>A0AAN6LWK9_9PLEO</name>
<feature type="domain" description="F-box" evidence="1">
    <location>
        <begin position="19"/>
        <end position="70"/>
    </location>
</feature>
<dbReference type="Pfam" id="PF00646">
    <property type="entry name" value="F-box"/>
    <property type="match status" value="1"/>
</dbReference>
<evidence type="ECO:0000313" key="2">
    <source>
        <dbReference type="EMBL" id="KAK3208108.1"/>
    </source>
</evidence>
<dbReference type="PROSITE" id="PS50181">
    <property type="entry name" value="FBOX"/>
    <property type="match status" value="1"/>
</dbReference>
<keyword evidence="3" id="KW-1185">Reference proteome</keyword>
<evidence type="ECO:0000313" key="3">
    <source>
        <dbReference type="Proteomes" id="UP001280581"/>
    </source>
</evidence>
<protein>
    <recommendedName>
        <fullName evidence="1">F-box domain-containing protein</fullName>
    </recommendedName>
</protein>
<evidence type="ECO:0000259" key="1">
    <source>
        <dbReference type="PROSITE" id="PS50181"/>
    </source>
</evidence>
<dbReference type="Proteomes" id="UP001280581">
    <property type="component" value="Unassembled WGS sequence"/>
</dbReference>
<accession>A0AAN6LWK9</accession>
<reference evidence="2 3" key="1">
    <citation type="submission" date="2021-02" db="EMBL/GenBank/DDBJ databases">
        <title>Genome assembly of Pseudopithomyces chartarum.</title>
        <authorList>
            <person name="Jauregui R."/>
            <person name="Singh J."/>
            <person name="Voisey C."/>
        </authorList>
    </citation>
    <scope>NUCLEOTIDE SEQUENCE [LARGE SCALE GENOMIC DNA]</scope>
    <source>
        <strain evidence="2 3">AGR01</strain>
    </source>
</reference>
<organism evidence="2 3">
    <name type="scientific">Pseudopithomyces chartarum</name>
    <dbReference type="NCBI Taxonomy" id="1892770"/>
    <lineage>
        <taxon>Eukaryota</taxon>
        <taxon>Fungi</taxon>
        <taxon>Dikarya</taxon>
        <taxon>Ascomycota</taxon>
        <taxon>Pezizomycotina</taxon>
        <taxon>Dothideomycetes</taxon>
        <taxon>Pleosporomycetidae</taxon>
        <taxon>Pleosporales</taxon>
        <taxon>Massarineae</taxon>
        <taxon>Didymosphaeriaceae</taxon>
        <taxon>Pseudopithomyces</taxon>
    </lineage>
</organism>
<proteinExistence type="predicted"/>
<dbReference type="InterPro" id="IPR001810">
    <property type="entry name" value="F-box_dom"/>
</dbReference>
<sequence>MALATEMPQDQHDAFDATQVTLPHLPNELWLQILEQVDDIYFLWGTVRLVSKDYKAFVDRVFVASFLPDISISLSLPRRDPKTGHLRYAQALPQSEMIFQCRRSIINSSDIFIETSATLPSGETMQQLNESGALSKQRLDEAQGWMWFGRQRGKGVNIASSKSVQWDEGSKAWTWTVRWEDLVNRYCGAKRASKQVQRGPRRDISVPLRLR</sequence>
<dbReference type="EMBL" id="WVTA01000008">
    <property type="protein sequence ID" value="KAK3208108.1"/>
    <property type="molecule type" value="Genomic_DNA"/>
</dbReference>
<dbReference type="AlphaFoldDB" id="A0AAN6LWK9"/>
<comment type="caution">
    <text evidence="2">The sequence shown here is derived from an EMBL/GenBank/DDBJ whole genome shotgun (WGS) entry which is preliminary data.</text>
</comment>